<dbReference type="EMBL" id="JANVFT010000017">
    <property type="protein sequence ID" value="KAJ4498120.1"/>
    <property type="molecule type" value="Genomic_DNA"/>
</dbReference>
<evidence type="ECO:0008006" key="3">
    <source>
        <dbReference type="Google" id="ProtNLM"/>
    </source>
</evidence>
<sequence>MSLGAHDYRSAYSSQCHPGRSMSILPNYAAPARLSAVGNDLVGQKLLLMGRMMCYDSTTGFILLCDKDDALLVDVTLCLDRSASIWVQDNFCSIQVIGHLEKCSAKLVAPALPPHLIKLPKMDTRFVLRAIRVIPTFDVEQSTWNKLADQVRMHAESELE</sequence>
<dbReference type="Proteomes" id="UP001150217">
    <property type="component" value="Unassembled WGS sequence"/>
</dbReference>
<gene>
    <name evidence="1" type="ORF">C8R41DRAFT_159956</name>
</gene>
<protein>
    <recommendedName>
        <fullName evidence="3">CST complex subunit Stn1 N-terminal domain-containing protein</fullName>
    </recommendedName>
</protein>
<keyword evidence="2" id="KW-1185">Reference proteome</keyword>
<proteinExistence type="predicted"/>
<comment type="caution">
    <text evidence="1">The sequence shown here is derived from an EMBL/GenBank/DDBJ whole genome shotgun (WGS) entry which is preliminary data.</text>
</comment>
<name>A0ABQ8VRL2_9AGAR</name>
<evidence type="ECO:0000313" key="2">
    <source>
        <dbReference type="Proteomes" id="UP001150217"/>
    </source>
</evidence>
<accession>A0ABQ8VRL2</accession>
<reference evidence="1" key="1">
    <citation type="submission" date="2022-08" db="EMBL/GenBank/DDBJ databases">
        <title>A Global Phylogenomic Analysis of the Shiitake Genus Lentinula.</title>
        <authorList>
            <consortium name="DOE Joint Genome Institute"/>
            <person name="Sierra-Patev S."/>
            <person name="Min B."/>
            <person name="Naranjo-Ortiz M."/>
            <person name="Looney B."/>
            <person name="Konkel Z."/>
            <person name="Slot J.C."/>
            <person name="Sakamoto Y."/>
            <person name="Steenwyk J.L."/>
            <person name="Rokas A."/>
            <person name="Carro J."/>
            <person name="Camarero S."/>
            <person name="Ferreira P."/>
            <person name="Molpeceres G."/>
            <person name="Ruiz-Duenas F.J."/>
            <person name="Serrano A."/>
            <person name="Henrissat B."/>
            <person name="Drula E."/>
            <person name="Hughes K.W."/>
            <person name="Mata J.L."/>
            <person name="Ishikawa N.K."/>
            <person name="Vargas-Isla R."/>
            <person name="Ushijima S."/>
            <person name="Smith C.A."/>
            <person name="Ahrendt S."/>
            <person name="Andreopoulos W."/>
            <person name="He G."/>
            <person name="Labutti K."/>
            <person name="Lipzen A."/>
            <person name="Ng V."/>
            <person name="Riley R."/>
            <person name="Sandor L."/>
            <person name="Barry K."/>
            <person name="Martinez A.T."/>
            <person name="Xiao Y."/>
            <person name="Gibbons J.G."/>
            <person name="Terashima K."/>
            <person name="Grigoriev I.V."/>
            <person name="Hibbett D.S."/>
        </authorList>
    </citation>
    <scope>NUCLEOTIDE SEQUENCE</scope>
    <source>
        <strain evidence="1">RHP3577 ss4</strain>
    </source>
</reference>
<evidence type="ECO:0000313" key="1">
    <source>
        <dbReference type="EMBL" id="KAJ4498120.1"/>
    </source>
</evidence>
<organism evidence="1 2">
    <name type="scientific">Lentinula lateritia</name>
    <dbReference type="NCBI Taxonomy" id="40482"/>
    <lineage>
        <taxon>Eukaryota</taxon>
        <taxon>Fungi</taxon>
        <taxon>Dikarya</taxon>
        <taxon>Basidiomycota</taxon>
        <taxon>Agaricomycotina</taxon>
        <taxon>Agaricomycetes</taxon>
        <taxon>Agaricomycetidae</taxon>
        <taxon>Agaricales</taxon>
        <taxon>Marasmiineae</taxon>
        <taxon>Omphalotaceae</taxon>
        <taxon>Lentinula</taxon>
    </lineage>
</organism>